<feature type="transmembrane region" description="Helical" evidence="1">
    <location>
        <begin position="12"/>
        <end position="34"/>
    </location>
</feature>
<organism evidence="2 3">
    <name type="scientific">Selenihalanaerobacter shriftii</name>
    <dbReference type="NCBI Taxonomy" id="142842"/>
    <lineage>
        <taxon>Bacteria</taxon>
        <taxon>Bacillati</taxon>
        <taxon>Bacillota</taxon>
        <taxon>Clostridia</taxon>
        <taxon>Halanaerobiales</taxon>
        <taxon>Halobacteroidaceae</taxon>
        <taxon>Selenihalanaerobacter</taxon>
    </lineage>
</organism>
<accession>A0A1T4P3Z7</accession>
<reference evidence="3" key="1">
    <citation type="submission" date="2017-02" db="EMBL/GenBank/DDBJ databases">
        <authorList>
            <person name="Varghese N."/>
            <person name="Submissions S."/>
        </authorList>
    </citation>
    <scope>NUCLEOTIDE SEQUENCE [LARGE SCALE GENOMIC DNA]</scope>
    <source>
        <strain evidence="3">ATCC BAA-73</strain>
    </source>
</reference>
<proteinExistence type="predicted"/>
<keyword evidence="1" id="KW-0812">Transmembrane</keyword>
<dbReference type="PROSITE" id="PS00018">
    <property type="entry name" value="EF_HAND_1"/>
    <property type="match status" value="1"/>
</dbReference>
<sequence length="357" mass="39519">MLTMFNDESGSAMVLVFLVMTIMIIMTTSMMAIVTNEINISKAKADVVQASYLAEAGIENVINVINNRPLAFTNGVEDFINERSSNLTSILYNDSTLGYNYDKDDDGSIDKDDIQRNGKVYTITSEGESNGINRTTSVDVEIDDLNAFENAITAGGEIDINKTLILQKPFVDVIGGQVENANNILDFKFSKYKKIAQVKDQYFTSINKFKSTFGLIEGVTMPPGVVYIDNDLPDLSFLIGVKGHSKEKPTILVIDGDVKITNFLSSGGENIYFIVNGKFELKYSTTMDVNNIFIYAEKGVSLRALHLDYSGVIMTPESVTLRNLDLVSSDVTYKPIDIGALRPIDQGWIDIKGYQYN</sequence>
<dbReference type="RefSeq" id="WP_078810475.1">
    <property type="nucleotide sequence ID" value="NZ_FUWM01000017.1"/>
</dbReference>
<dbReference type="OrthoDB" id="2080124at2"/>
<gene>
    <name evidence="2" type="ORF">SAMN02745118_02040</name>
</gene>
<keyword evidence="3" id="KW-1185">Reference proteome</keyword>
<name>A0A1T4P3Z7_9FIRM</name>
<evidence type="ECO:0000313" key="2">
    <source>
        <dbReference type="EMBL" id="SJZ86152.1"/>
    </source>
</evidence>
<dbReference type="STRING" id="142842.SAMN02745118_02040"/>
<evidence type="ECO:0000256" key="1">
    <source>
        <dbReference type="SAM" id="Phobius"/>
    </source>
</evidence>
<keyword evidence="1" id="KW-1133">Transmembrane helix</keyword>
<keyword evidence="1" id="KW-0472">Membrane</keyword>
<protein>
    <recommendedName>
        <fullName evidence="4">PilX N-terminal</fullName>
    </recommendedName>
</protein>
<evidence type="ECO:0000313" key="3">
    <source>
        <dbReference type="Proteomes" id="UP000190625"/>
    </source>
</evidence>
<evidence type="ECO:0008006" key="4">
    <source>
        <dbReference type="Google" id="ProtNLM"/>
    </source>
</evidence>
<dbReference type="InterPro" id="IPR018247">
    <property type="entry name" value="EF_Hand_1_Ca_BS"/>
</dbReference>
<dbReference type="AlphaFoldDB" id="A0A1T4P3Z7"/>
<dbReference type="Proteomes" id="UP000190625">
    <property type="component" value="Unassembled WGS sequence"/>
</dbReference>
<dbReference type="EMBL" id="FUWM01000017">
    <property type="protein sequence ID" value="SJZ86152.1"/>
    <property type="molecule type" value="Genomic_DNA"/>
</dbReference>